<dbReference type="InterPro" id="IPR010664">
    <property type="entry name" value="LipoPS_assembly_LptC-rel"/>
</dbReference>
<dbReference type="GO" id="GO:0015221">
    <property type="term" value="F:lipopolysaccharide transmembrane transporter activity"/>
    <property type="evidence" value="ECO:0007669"/>
    <property type="project" value="InterPro"/>
</dbReference>
<keyword evidence="1" id="KW-1133">Transmembrane helix</keyword>
<proteinExistence type="predicted"/>
<dbReference type="GO" id="GO:0005886">
    <property type="term" value="C:plasma membrane"/>
    <property type="evidence" value="ECO:0007669"/>
    <property type="project" value="InterPro"/>
</dbReference>
<evidence type="ECO:0000313" key="2">
    <source>
        <dbReference type="EMBL" id="SUU87045.1"/>
    </source>
</evidence>
<dbReference type="InterPro" id="IPR026265">
    <property type="entry name" value="LptC"/>
</dbReference>
<reference evidence="2 3" key="1">
    <citation type="submission" date="2018-06" db="EMBL/GenBank/DDBJ databases">
        <authorList>
            <consortium name="Pathogen Informatics"/>
            <person name="Doyle S."/>
        </authorList>
    </citation>
    <scope>NUCLEOTIDE SEQUENCE [LARGE SCALE GENOMIC DNA]</scope>
    <source>
        <strain evidence="2 3">NCTC10684</strain>
    </source>
</reference>
<evidence type="ECO:0000313" key="3">
    <source>
        <dbReference type="Proteomes" id="UP000254701"/>
    </source>
</evidence>
<dbReference type="Gene3D" id="2.60.450.10">
    <property type="entry name" value="Lipopolysaccharide (LPS) transport protein A like domain"/>
    <property type="match status" value="1"/>
</dbReference>
<organism evidence="2 3">
    <name type="scientific">Aminobacter aminovorans</name>
    <name type="common">Chelatobacter heintzii</name>
    <dbReference type="NCBI Taxonomy" id="83263"/>
    <lineage>
        <taxon>Bacteria</taxon>
        <taxon>Pseudomonadati</taxon>
        <taxon>Pseudomonadota</taxon>
        <taxon>Alphaproteobacteria</taxon>
        <taxon>Hyphomicrobiales</taxon>
        <taxon>Phyllobacteriaceae</taxon>
        <taxon>Aminobacter</taxon>
    </lineage>
</organism>
<feature type="transmembrane region" description="Helical" evidence="1">
    <location>
        <begin position="46"/>
        <end position="64"/>
    </location>
</feature>
<dbReference type="OrthoDB" id="7873824at2"/>
<evidence type="ECO:0000256" key="1">
    <source>
        <dbReference type="SAM" id="Phobius"/>
    </source>
</evidence>
<accession>A0A380WE61</accession>
<dbReference type="Proteomes" id="UP000254701">
    <property type="component" value="Unassembled WGS sequence"/>
</dbReference>
<dbReference type="NCBIfam" id="TIGR04409">
    <property type="entry name" value="LptC_YrbK"/>
    <property type="match status" value="1"/>
</dbReference>
<name>A0A380WE61_AMIAI</name>
<dbReference type="AlphaFoldDB" id="A0A380WE61"/>
<keyword evidence="1" id="KW-0472">Membrane</keyword>
<dbReference type="RefSeq" id="WP_115729609.1">
    <property type="nucleotide sequence ID" value="NZ_BAAAVY010000011.1"/>
</dbReference>
<protein>
    <submittedName>
        <fullName evidence="2">Uncharacterized protein conserved in bacteria</fullName>
    </submittedName>
</protein>
<dbReference type="Pfam" id="PF06835">
    <property type="entry name" value="LptC"/>
    <property type="match status" value="1"/>
</dbReference>
<dbReference type="EMBL" id="UFSM01000001">
    <property type="protein sequence ID" value="SUU87045.1"/>
    <property type="molecule type" value="Genomic_DNA"/>
</dbReference>
<keyword evidence="1" id="KW-0812">Transmembrane</keyword>
<sequence>MARPIETSGGGGGVAVDTAIALATSRADAFDLAARHSRRVRFLKRALPLSAVVLAALFGGYTYLAAPPSIQVKAEGAAFSEGKLVMAKPQLSGFTRDNLPYSMTADRAVQDPANQGVVELLGIDANLPISAENIAKVDAVRGVYDREGNTLNLTEQVIVKTSDGMVAKLKSAYLDMGSGAMKSDEAVEISLDGSKITSDSMSMLDNGKVVVFEKKVRVDIDPARMKAAQNGSGGGSAAN</sequence>
<gene>
    <name evidence="2" type="ORF">NCTC10684_00236</name>
</gene>